<evidence type="ECO:0000313" key="3">
    <source>
        <dbReference type="Proteomes" id="UP001648503"/>
    </source>
</evidence>
<dbReference type="Pfam" id="PF14769">
    <property type="entry name" value="CLAMP"/>
    <property type="match status" value="1"/>
</dbReference>
<reference evidence="2 3" key="1">
    <citation type="submission" date="2021-02" db="EMBL/GenBank/DDBJ databases">
        <title>Variation within the Batrachochytrium salamandrivorans European outbreak.</title>
        <authorList>
            <person name="Kelly M."/>
            <person name="Pasmans F."/>
            <person name="Shea T.P."/>
            <person name="Munoz J.F."/>
            <person name="Carranza S."/>
            <person name="Cuomo C.A."/>
            <person name="Martel A."/>
        </authorList>
    </citation>
    <scope>NUCLEOTIDE SEQUENCE [LARGE SCALE GENOMIC DNA]</scope>
    <source>
        <strain evidence="2 3">AMFP18/2</strain>
    </source>
</reference>
<name>A0ABQ8FA31_9FUNG</name>
<evidence type="ECO:0000313" key="2">
    <source>
        <dbReference type="EMBL" id="KAH6594721.1"/>
    </source>
</evidence>
<protein>
    <submittedName>
        <fullName evidence="2">Uncharacterized protein</fullName>
    </submittedName>
</protein>
<dbReference type="InterPro" id="IPR032727">
    <property type="entry name" value="CLAMP"/>
</dbReference>
<dbReference type="EMBL" id="JAFCIX010000330">
    <property type="protein sequence ID" value="KAH6594721.1"/>
    <property type="molecule type" value="Genomic_DNA"/>
</dbReference>
<comment type="caution">
    <text evidence="2">The sequence shown here is derived from an EMBL/GenBank/DDBJ whole genome shotgun (WGS) entry which is preliminary data.</text>
</comment>
<organism evidence="2 3">
    <name type="scientific">Batrachochytrium salamandrivorans</name>
    <dbReference type="NCBI Taxonomy" id="1357716"/>
    <lineage>
        <taxon>Eukaryota</taxon>
        <taxon>Fungi</taxon>
        <taxon>Fungi incertae sedis</taxon>
        <taxon>Chytridiomycota</taxon>
        <taxon>Chytridiomycota incertae sedis</taxon>
        <taxon>Chytridiomycetes</taxon>
        <taxon>Rhizophydiales</taxon>
        <taxon>Rhizophydiales incertae sedis</taxon>
        <taxon>Batrachochytrium</taxon>
    </lineage>
</organism>
<sequence length="349" mass="39215">MPYSIQPEEMKKVASIQPNAIRSSPKSTLASTKEKRPSSSGGAARGPISEVRATRKSKYSTGGKIRDTDNGYDCNTETDGQKDGDVSLAWLYLSHEQIEDLKTCGPEEEILKLAQSMCMPLWKDDLLGSILMSYHHSNISFARECNFSTVQTGVFFSLMKQIFDKCNDRSFGVSQAVSEFKKMLLESTGVSAPRESQQNRQYPIDNSSWEVFGPTECKLIIDYATSTLFQHFKLIQYVLNNEQEGQEIILPTYLELPPTILPLAEAFTLEVYEAEKAAREQVECDTTDDNELLNAADLLEEIPPDELHHIVLDNVAAIMKGLSSDFDRILLDQRQKFLNQIAKLPIAKE</sequence>
<gene>
    <name evidence="2" type="ORF">BASA50_006397</name>
</gene>
<evidence type="ECO:0000256" key="1">
    <source>
        <dbReference type="SAM" id="MobiDB-lite"/>
    </source>
</evidence>
<feature type="compositionally biased region" description="Polar residues" evidence="1">
    <location>
        <begin position="16"/>
        <end position="31"/>
    </location>
</feature>
<feature type="region of interest" description="Disordered" evidence="1">
    <location>
        <begin position="1"/>
        <end position="78"/>
    </location>
</feature>
<proteinExistence type="predicted"/>
<dbReference type="Proteomes" id="UP001648503">
    <property type="component" value="Unassembled WGS sequence"/>
</dbReference>
<dbReference type="PANTHER" id="PTHR28457">
    <property type="entry name" value="COILED-COIL DOMAIN-CONTAINING PROTEIN 189"/>
    <property type="match status" value="1"/>
</dbReference>
<accession>A0ABQ8FA31</accession>
<keyword evidence="3" id="KW-1185">Reference proteome</keyword>
<dbReference type="PANTHER" id="PTHR28457:SF1">
    <property type="entry name" value="CILIA- AND FLAGELLA-ASSOCIATED PROTEIN 119"/>
    <property type="match status" value="1"/>
</dbReference>